<evidence type="ECO:0000256" key="7">
    <source>
        <dbReference type="ARBA" id="ARBA00023136"/>
    </source>
</evidence>
<dbReference type="PROSITE" id="PS00211">
    <property type="entry name" value="ABC_TRANSPORTER_1"/>
    <property type="match status" value="1"/>
</dbReference>
<accession>A0A6L9U230</accession>
<evidence type="ECO:0000256" key="4">
    <source>
        <dbReference type="ARBA" id="ARBA00022737"/>
    </source>
</evidence>
<feature type="domain" description="ABC transporter" evidence="8">
    <location>
        <begin position="262"/>
        <end position="509"/>
    </location>
</feature>
<keyword evidence="3" id="KW-0762">Sugar transport</keyword>
<organism evidence="9 10">
    <name type="scientific">Rhizobium lusitanum</name>
    <dbReference type="NCBI Taxonomy" id="293958"/>
    <lineage>
        <taxon>Bacteria</taxon>
        <taxon>Pseudomonadati</taxon>
        <taxon>Pseudomonadota</taxon>
        <taxon>Alphaproteobacteria</taxon>
        <taxon>Hyphomicrobiales</taxon>
        <taxon>Rhizobiaceae</taxon>
        <taxon>Rhizobium/Agrobacterium group</taxon>
        <taxon>Rhizobium</taxon>
    </lineage>
</organism>
<keyword evidence="2" id="KW-0813">Transport</keyword>
<evidence type="ECO:0000313" key="9">
    <source>
        <dbReference type="EMBL" id="NEI69264.1"/>
    </source>
</evidence>
<evidence type="ECO:0000256" key="6">
    <source>
        <dbReference type="ARBA" id="ARBA00022840"/>
    </source>
</evidence>
<evidence type="ECO:0000256" key="2">
    <source>
        <dbReference type="ARBA" id="ARBA00022448"/>
    </source>
</evidence>
<dbReference type="SUPFAM" id="SSF52540">
    <property type="entry name" value="P-loop containing nucleoside triphosphate hydrolases"/>
    <property type="match status" value="2"/>
</dbReference>
<protein>
    <submittedName>
        <fullName evidence="9">ATP-binding cassette domain-containing protein</fullName>
    </submittedName>
</protein>
<dbReference type="GO" id="GO:0005524">
    <property type="term" value="F:ATP binding"/>
    <property type="evidence" value="ECO:0007669"/>
    <property type="project" value="UniProtKB-KW"/>
</dbReference>
<evidence type="ECO:0000313" key="10">
    <source>
        <dbReference type="Proteomes" id="UP000483035"/>
    </source>
</evidence>
<dbReference type="AlphaFoldDB" id="A0A6L9U230"/>
<comment type="similarity">
    <text evidence="1">Belongs to the ABC transporter superfamily.</text>
</comment>
<keyword evidence="7" id="KW-0472">Membrane</keyword>
<evidence type="ECO:0000256" key="5">
    <source>
        <dbReference type="ARBA" id="ARBA00022741"/>
    </source>
</evidence>
<dbReference type="InterPro" id="IPR027417">
    <property type="entry name" value="P-loop_NTPase"/>
</dbReference>
<dbReference type="InterPro" id="IPR017871">
    <property type="entry name" value="ABC_transporter-like_CS"/>
</dbReference>
<sequence>MISANPSNAVGGQRIIASVQGATRRYPGVLALDNATFEVAAGEVRALLGKNGAGKSTLIRMLTGAEIPDSGTVAIDGAPLTHAGSSRAQEAFEKGVRVVYQELSLVPGMSLAENLFLGRWPRKGGIIQYSQMEAEAAEAMGRLGLDLPPSRLVAGLSPAERQLLEIARVLVGKPKIVILDEPTSSLAAAEAEKVMSAVTRIASEGIAVIYVSHRMNEIRQIAHSATVMRDGRIIDTVDVKGAQTREIVRLMLGSEASQAAALQTRSRDKIVLDVRDLGLAPKLSSVSFQLKEGEVLGIAGLLGSGRTELLQAIMGVRPFDHGHVVIDGAEVKTPRYKQMVARGFGYTPESRKEEGIVPLLGVDENALATNFSAVSRNGILSSRLMAEATRRVIERLHVKTARTDTPIGTLSGGNQQKVVIGRWVHAGSRVLLLDEPTRGVDVEAKAQIYAIIRELAADGRSIIFVSSEIEELPLVCDRVLVLRDGTLQEEFTFPNIDQDAVMAACITGH</sequence>
<dbReference type="PANTHER" id="PTHR43790:SF9">
    <property type="entry name" value="GALACTOFURANOSE TRANSPORTER ATP-BINDING PROTEIN YTFR"/>
    <property type="match status" value="1"/>
</dbReference>
<dbReference type="PANTHER" id="PTHR43790">
    <property type="entry name" value="CARBOHYDRATE TRANSPORT ATP-BINDING PROTEIN MG119-RELATED"/>
    <property type="match status" value="1"/>
</dbReference>
<dbReference type="InterPro" id="IPR050107">
    <property type="entry name" value="ABC_carbohydrate_import_ATPase"/>
</dbReference>
<proteinExistence type="inferred from homology"/>
<dbReference type="Proteomes" id="UP000483035">
    <property type="component" value="Unassembled WGS sequence"/>
</dbReference>
<reference evidence="9 10" key="1">
    <citation type="submission" date="2019-12" db="EMBL/GenBank/DDBJ databases">
        <title>Rhizobium genotypes associated with high levels of biological nitrogen fixation by grain legumes in a temperate-maritime cropping system.</title>
        <authorList>
            <person name="Maluk M."/>
            <person name="Francesc Ferrando Molina F."/>
            <person name="Lopez Del Egido L."/>
            <person name="Lafos M."/>
            <person name="Langarica-Fuentes A."/>
            <person name="Gebre Yohannes G."/>
            <person name="Young M.W."/>
            <person name="Martin P."/>
            <person name="Gantlett R."/>
            <person name="Kenicer G."/>
            <person name="Hawes C."/>
            <person name="Begg G.S."/>
            <person name="Quilliam R.S."/>
            <person name="Squire G.R."/>
            <person name="Poole P.S."/>
            <person name="Young P.W."/>
            <person name="Iannetta P.M."/>
            <person name="James E.K."/>
        </authorList>
    </citation>
    <scope>NUCLEOTIDE SEQUENCE [LARGE SCALE GENOMIC DNA]</scope>
    <source>
        <strain evidence="9 10">JHI1118</strain>
    </source>
</reference>
<dbReference type="CDD" id="cd03215">
    <property type="entry name" value="ABC_Carb_Monos_II"/>
    <property type="match status" value="1"/>
</dbReference>
<dbReference type="EMBL" id="WUEY01000002">
    <property type="protein sequence ID" value="NEI69264.1"/>
    <property type="molecule type" value="Genomic_DNA"/>
</dbReference>
<dbReference type="InterPro" id="IPR003439">
    <property type="entry name" value="ABC_transporter-like_ATP-bd"/>
</dbReference>
<feature type="domain" description="ABC transporter" evidence="8">
    <location>
        <begin position="17"/>
        <end position="255"/>
    </location>
</feature>
<evidence type="ECO:0000256" key="1">
    <source>
        <dbReference type="ARBA" id="ARBA00005417"/>
    </source>
</evidence>
<dbReference type="Gene3D" id="3.40.50.300">
    <property type="entry name" value="P-loop containing nucleotide triphosphate hydrolases"/>
    <property type="match status" value="2"/>
</dbReference>
<comment type="caution">
    <text evidence="9">The sequence shown here is derived from an EMBL/GenBank/DDBJ whole genome shotgun (WGS) entry which is preliminary data.</text>
</comment>
<evidence type="ECO:0000256" key="3">
    <source>
        <dbReference type="ARBA" id="ARBA00022597"/>
    </source>
</evidence>
<dbReference type="RefSeq" id="WP_163985674.1">
    <property type="nucleotide sequence ID" value="NZ_WUEY01000002.1"/>
</dbReference>
<gene>
    <name evidence="9" type="ORF">GR212_06715</name>
</gene>
<dbReference type="GO" id="GO:0016887">
    <property type="term" value="F:ATP hydrolysis activity"/>
    <property type="evidence" value="ECO:0007669"/>
    <property type="project" value="InterPro"/>
</dbReference>
<dbReference type="InterPro" id="IPR003593">
    <property type="entry name" value="AAA+_ATPase"/>
</dbReference>
<keyword evidence="6 9" id="KW-0067">ATP-binding</keyword>
<evidence type="ECO:0000259" key="8">
    <source>
        <dbReference type="PROSITE" id="PS50893"/>
    </source>
</evidence>
<dbReference type="Pfam" id="PF00005">
    <property type="entry name" value="ABC_tran"/>
    <property type="match status" value="2"/>
</dbReference>
<dbReference type="SMART" id="SM00382">
    <property type="entry name" value="AAA"/>
    <property type="match status" value="2"/>
</dbReference>
<keyword evidence="5" id="KW-0547">Nucleotide-binding</keyword>
<dbReference type="CDD" id="cd03216">
    <property type="entry name" value="ABC_Carb_Monos_I"/>
    <property type="match status" value="1"/>
</dbReference>
<dbReference type="PROSITE" id="PS50893">
    <property type="entry name" value="ABC_TRANSPORTER_2"/>
    <property type="match status" value="2"/>
</dbReference>
<name>A0A6L9U230_9HYPH</name>
<keyword evidence="4" id="KW-0677">Repeat</keyword>